<feature type="compositionally biased region" description="Basic and acidic residues" evidence="1">
    <location>
        <begin position="272"/>
        <end position="286"/>
    </location>
</feature>
<sequence>MNVLTPNAVQQLSLSFSKSISCFEWQNKSKLFLTVTVAKPPSRSTVIRMGGGPRTFPGGVSKWQWKRMQAKKAKQLMKARLCRERQIYEMRKRAELKAAVSELEKPWEVVEKPPKLFSIKADEQLKVLADRFQKPGGFDLWTENDGPQLFQTPDDLPSARFFPKGVVHSIKPYLKVTNDDLLEGPDVLEDDGGEGYWLENVADDEGDSSSLNYGNNEMNVGVQFRNNGNGRRYLSESVDGSNDGERSSHLSSGRNELNGRGGLRKNGNGRRHLSEDVDQSHDEKRSSHLSSGRNGPNVRGGLRKNGNRRRYLSEDVDQSHDEERSSHLSSGRNEPNVRGGLRKNGNGRRYLPEDVDRSHDGERSSHFSSGRNDLNVRGGLRKNGNGRRYLSGDIDRSHGGERSSHLSSGKNELNVRGGLRKNGNGRRYSLGDVDLPDNEEHYSSLNSGRNELDVGARMWKHRNGRKFISKGVDGPDGAERSSPSHVRNGVSFDGKFGNKGSARVISKDGHTDRSNGTGDVRSRRKESGRGSMSKDISGPNGMYAGRDGSVRTRRGSSSVAGRSYGKYTQRTSNNASRRVRDVDSEVYDMGLQQDGSYKFLETEQSDSTSWSTLDS</sequence>
<name>A0A9D4XKR9_PEA</name>
<feature type="region of interest" description="Disordered" evidence="1">
    <location>
        <begin position="467"/>
        <end position="585"/>
    </location>
</feature>
<evidence type="ECO:0000313" key="3">
    <source>
        <dbReference type="Proteomes" id="UP001058974"/>
    </source>
</evidence>
<dbReference type="OrthoDB" id="1747509at2759"/>
<evidence type="ECO:0000256" key="1">
    <source>
        <dbReference type="SAM" id="MobiDB-lite"/>
    </source>
</evidence>
<dbReference type="Gramene" id="Psat4g216560.1">
    <property type="protein sequence ID" value="Psat4g216560.1.cds1"/>
    <property type="gene ID" value="Psat4g216560"/>
</dbReference>
<organism evidence="2 3">
    <name type="scientific">Pisum sativum</name>
    <name type="common">Garden pea</name>
    <name type="synonym">Lathyrus oleraceus</name>
    <dbReference type="NCBI Taxonomy" id="3888"/>
    <lineage>
        <taxon>Eukaryota</taxon>
        <taxon>Viridiplantae</taxon>
        <taxon>Streptophyta</taxon>
        <taxon>Embryophyta</taxon>
        <taxon>Tracheophyta</taxon>
        <taxon>Spermatophyta</taxon>
        <taxon>Magnoliopsida</taxon>
        <taxon>eudicotyledons</taxon>
        <taxon>Gunneridae</taxon>
        <taxon>Pentapetalae</taxon>
        <taxon>rosids</taxon>
        <taxon>fabids</taxon>
        <taxon>Fabales</taxon>
        <taxon>Fabaceae</taxon>
        <taxon>Papilionoideae</taxon>
        <taxon>50 kb inversion clade</taxon>
        <taxon>NPAAA clade</taxon>
        <taxon>Hologalegina</taxon>
        <taxon>IRL clade</taxon>
        <taxon>Fabeae</taxon>
        <taxon>Lathyrus</taxon>
    </lineage>
</organism>
<dbReference type="Proteomes" id="UP001058974">
    <property type="component" value="Chromosome 4"/>
</dbReference>
<feature type="compositionally biased region" description="Low complexity" evidence="1">
    <location>
        <begin position="336"/>
        <end position="349"/>
    </location>
</feature>
<feature type="compositionally biased region" description="Low complexity" evidence="1">
    <location>
        <begin position="414"/>
        <end position="427"/>
    </location>
</feature>
<feature type="compositionally biased region" description="Low complexity" evidence="1">
    <location>
        <begin position="375"/>
        <end position="389"/>
    </location>
</feature>
<dbReference type="Gramene" id="Psat04G0623000-T1">
    <property type="protein sequence ID" value="KAI5423163.1"/>
    <property type="gene ID" value="KIW84_046230"/>
</dbReference>
<feature type="compositionally biased region" description="Basic and acidic residues" evidence="1">
    <location>
        <begin position="311"/>
        <end position="326"/>
    </location>
</feature>
<proteinExistence type="predicted"/>
<gene>
    <name evidence="2" type="ORF">KIW84_046230</name>
</gene>
<feature type="compositionally biased region" description="Polar residues" evidence="1">
    <location>
        <begin position="566"/>
        <end position="576"/>
    </location>
</feature>
<evidence type="ECO:0000313" key="2">
    <source>
        <dbReference type="EMBL" id="KAI5423163.1"/>
    </source>
</evidence>
<dbReference type="EMBL" id="JAMSHJ010000004">
    <property type="protein sequence ID" value="KAI5423163.1"/>
    <property type="molecule type" value="Genomic_DNA"/>
</dbReference>
<protein>
    <submittedName>
        <fullName evidence="2">Uncharacterized protein</fullName>
    </submittedName>
</protein>
<dbReference type="AlphaFoldDB" id="A0A9D4XKR9"/>
<accession>A0A9D4XKR9</accession>
<feature type="compositionally biased region" description="Basic residues" evidence="1">
    <location>
        <begin position="301"/>
        <end position="310"/>
    </location>
</feature>
<dbReference type="PANTHER" id="PTHR37724:SF1">
    <property type="entry name" value="OS02G0564300 PROTEIN"/>
    <property type="match status" value="1"/>
</dbReference>
<keyword evidence="3" id="KW-1185">Reference proteome</keyword>
<feature type="compositionally biased region" description="Basic and acidic residues" evidence="1">
    <location>
        <begin position="393"/>
        <end position="404"/>
    </location>
</feature>
<reference evidence="2 3" key="1">
    <citation type="journal article" date="2022" name="Nat. Genet.">
        <title>Improved pea reference genome and pan-genome highlight genomic features and evolutionary characteristics.</title>
        <authorList>
            <person name="Yang T."/>
            <person name="Liu R."/>
            <person name="Luo Y."/>
            <person name="Hu S."/>
            <person name="Wang D."/>
            <person name="Wang C."/>
            <person name="Pandey M.K."/>
            <person name="Ge S."/>
            <person name="Xu Q."/>
            <person name="Li N."/>
            <person name="Li G."/>
            <person name="Huang Y."/>
            <person name="Saxena R.K."/>
            <person name="Ji Y."/>
            <person name="Li M."/>
            <person name="Yan X."/>
            <person name="He Y."/>
            <person name="Liu Y."/>
            <person name="Wang X."/>
            <person name="Xiang C."/>
            <person name="Varshney R.K."/>
            <person name="Ding H."/>
            <person name="Gao S."/>
            <person name="Zong X."/>
        </authorList>
    </citation>
    <scope>NUCLEOTIDE SEQUENCE [LARGE SCALE GENOMIC DNA]</scope>
    <source>
        <strain evidence="2 3">cv. Zhongwan 6</strain>
    </source>
</reference>
<dbReference type="Gramene" id="PSAT_LOCUS15028_t1">
    <property type="protein sequence ID" value="CAL5195348.1"/>
    <property type="gene ID" value="PSAT_LOCUS15028"/>
</dbReference>
<comment type="caution">
    <text evidence="2">The sequence shown here is derived from an EMBL/GenBank/DDBJ whole genome shotgun (WGS) entry which is preliminary data.</text>
</comment>
<dbReference type="PANTHER" id="PTHR37724">
    <property type="entry name" value="OS02G0564300 PROTEIN"/>
    <property type="match status" value="1"/>
</dbReference>
<feature type="compositionally biased region" description="Low complexity" evidence="1">
    <location>
        <begin position="555"/>
        <end position="565"/>
    </location>
</feature>
<feature type="compositionally biased region" description="Basic and acidic residues" evidence="1">
    <location>
        <begin position="350"/>
        <end position="365"/>
    </location>
</feature>
<feature type="region of interest" description="Disordered" evidence="1">
    <location>
        <begin position="222"/>
        <end position="434"/>
    </location>
</feature>